<evidence type="ECO:0000313" key="2">
    <source>
        <dbReference type="Proteomes" id="UP000225277"/>
    </source>
</evidence>
<sequence>MFRILRKLLMPKPKTAAILGTIFLVYVGTKPAIEYSHARRETSIAERRVAIEEKRLELEQQRLAEERRRA</sequence>
<accession>A0A2D3UNU8</accession>
<proteinExistence type="predicted"/>
<evidence type="ECO:0000313" key="1">
    <source>
        <dbReference type="EMBL" id="CZT14245.1"/>
    </source>
</evidence>
<dbReference type="RefSeq" id="XP_023621143.1">
    <property type="nucleotide sequence ID" value="XM_023765375.1"/>
</dbReference>
<dbReference type="AlphaFoldDB" id="A0A2D3UNU8"/>
<name>A0A2D3UNU8_9PEZI</name>
<protein>
    <submittedName>
        <fullName evidence="1">Uncharacterized protein</fullName>
    </submittedName>
</protein>
<gene>
    <name evidence="1" type="ORF">RCC_00220</name>
</gene>
<dbReference type="Proteomes" id="UP000225277">
    <property type="component" value="Unassembled WGS sequence"/>
</dbReference>
<keyword evidence="2" id="KW-1185">Reference proteome</keyword>
<dbReference type="EMBL" id="FJUY01000001">
    <property type="protein sequence ID" value="CZT14245.1"/>
    <property type="molecule type" value="Genomic_DNA"/>
</dbReference>
<dbReference type="GeneID" id="35595621"/>
<organism evidence="1 2">
    <name type="scientific">Ramularia collo-cygni</name>
    <dbReference type="NCBI Taxonomy" id="112498"/>
    <lineage>
        <taxon>Eukaryota</taxon>
        <taxon>Fungi</taxon>
        <taxon>Dikarya</taxon>
        <taxon>Ascomycota</taxon>
        <taxon>Pezizomycotina</taxon>
        <taxon>Dothideomycetes</taxon>
        <taxon>Dothideomycetidae</taxon>
        <taxon>Mycosphaerellales</taxon>
        <taxon>Mycosphaerellaceae</taxon>
        <taxon>Ramularia</taxon>
    </lineage>
</organism>
<reference evidence="1 2" key="1">
    <citation type="submission" date="2016-03" db="EMBL/GenBank/DDBJ databases">
        <authorList>
            <person name="Ploux O."/>
        </authorList>
    </citation>
    <scope>NUCLEOTIDE SEQUENCE [LARGE SCALE GENOMIC DNA]</scope>
    <source>
        <strain evidence="1 2">URUG2</strain>
    </source>
</reference>